<accession>A0A921HAS2</accession>
<dbReference type="AlphaFoldDB" id="A0A921HAS2"/>
<gene>
    <name evidence="1" type="ORF">K8W15_06500</name>
</gene>
<protein>
    <submittedName>
        <fullName evidence="1">Uncharacterized protein</fullName>
    </submittedName>
</protein>
<name>A0A921HAS2_9PAST</name>
<evidence type="ECO:0000313" key="1">
    <source>
        <dbReference type="EMBL" id="HJF73828.1"/>
    </source>
</evidence>
<reference evidence="1" key="1">
    <citation type="journal article" date="2021" name="PeerJ">
        <title>Extensive microbial diversity within the chicken gut microbiome revealed by metagenomics and culture.</title>
        <authorList>
            <person name="Gilroy R."/>
            <person name="Ravi A."/>
            <person name="Getino M."/>
            <person name="Pursley I."/>
            <person name="Horton D.L."/>
            <person name="Alikhan N.F."/>
            <person name="Baker D."/>
            <person name="Gharbi K."/>
            <person name="Hall N."/>
            <person name="Watson M."/>
            <person name="Adriaenssens E.M."/>
            <person name="Foster-Nyarko E."/>
            <person name="Jarju S."/>
            <person name="Secka A."/>
            <person name="Antonio M."/>
            <person name="Oren A."/>
            <person name="Chaudhuri R.R."/>
            <person name="La Ragione R."/>
            <person name="Hildebrand F."/>
            <person name="Pallen M.J."/>
        </authorList>
    </citation>
    <scope>NUCLEOTIDE SEQUENCE</scope>
    <source>
        <strain evidence="1">ChiHjej11B10-15683</strain>
    </source>
</reference>
<dbReference type="Proteomes" id="UP000749334">
    <property type="component" value="Unassembled WGS sequence"/>
</dbReference>
<comment type="caution">
    <text evidence="1">The sequence shown here is derived from an EMBL/GenBank/DDBJ whole genome shotgun (WGS) entry which is preliminary data.</text>
</comment>
<proteinExistence type="predicted"/>
<reference evidence="1" key="2">
    <citation type="submission" date="2021-09" db="EMBL/GenBank/DDBJ databases">
        <authorList>
            <person name="Gilroy R."/>
        </authorList>
    </citation>
    <scope>NUCLEOTIDE SEQUENCE</scope>
    <source>
        <strain evidence="1">ChiHjej11B10-15683</strain>
    </source>
</reference>
<dbReference type="EMBL" id="DYVQ01000059">
    <property type="protein sequence ID" value="HJF73828.1"/>
    <property type="molecule type" value="Genomic_DNA"/>
</dbReference>
<sequence>MSIFSQEATQELQTMITEIIRKELPIVVAEVVREQVQPQGYIKAERVRKELLDGIAPQTLEEFKALGLKSYKMTSPRMTFYKKADIDKFMMQFEQK</sequence>
<evidence type="ECO:0000313" key="2">
    <source>
        <dbReference type="Proteomes" id="UP000749334"/>
    </source>
</evidence>
<organism evidence="1 2">
    <name type="scientific">Gallibacterium anatis</name>
    <dbReference type="NCBI Taxonomy" id="750"/>
    <lineage>
        <taxon>Bacteria</taxon>
        <taxon>Pseudomonadati</taxon>
        <taxon>Pseudomonadota</taxon>
        <taxon>Gammaproteobacteria</taxon>
        <taxon>Pasteurellales</taxon>
        <taxon>Pasteurellaceae</taxon>
        <taxon>Gallibacterium</taxon>
    </lineage>
</organism>